<keyword evidence="1" id="KW-1133">Transmembrane helix</keyword>
<name>A0A0F9K8G0_9ZZZZ</name>
<comment type="caution">
    <text evidence="2">The sequence shown here is derived from an EMBL/GenBank/DDBJ whole genome shotgun (WGS) entry which is preliminary data.</text>
</comment>
<feature type="transmembrane region" description="Helical" evidence="1">
    <location>
        <begin position="6"/>
        <end position="22"/>
    </location>
</feature>
<feature type="non-terminal residue" evidence="2">
    <location>
        <position position="51"/>
    </location>
</feature>
<keyword evidence="1" id="KW-0472">Membrane</keyword>
<accession>A0A0F9K8G0</accession>
<reference evidence="2" key="1">
    <citation type="journal article" date="2015" name="Nature">
        <title>Complex archaea that bridge the gap between prokaryotes and eukaryotes.</title>
        <authorList>
            <person name="Spang A."/>
            <person name="Saw J.H."/>
            <person name="Jorgensen S.L."/>
            <person name="Zaremba-Niedzwiedzka K."/>
            <person name="Martijn J."/>
            <person name="Lind A.E."/>
            <person name="van Eijk R."/>
            <person name="Schleper C."/>
            <person name="Guy L."/>
            <person name="Ettema T.J."/>
        </authorList>
    </citation>
    <scope>NUCLEOTIDE SEQUENCE</scope>
</reference>
<protein>
    <submittedName>
        <fullName evidence="2">Uncharacterized protein</fullName>
    </submittedName>
</protein>
<gene>
    <name evidence="2" type="ORF">LCGC14_1435660</name>
</gene>
<organism evidence="2">
    <name type="scientific">marine sediment metagenome</name>
    <dbReference type="NCBI Taxonomy" id="412755"/>
    <lineage>
        <taxon>unclassified sequences</taxon>
        <taxon>metagenomes</taxon>
        <taxon>ecological metagenomes</taxon>
    </lineage>
</organism>
<feature type="transmembrane region" description="Helical" evidence="1">
    <location>
        <begin position="34"/>
        <end position="50"/>
    </location>
</feature>
<evidence type="ECO:0000313" key="2">
    <source>
        <dbReference type="EMBL" id="KKM70946.1"/>
    </source>
</evidence>
<dbReference type="AlphaFoldDB" id="A0A0F9K8G0"/>
<sequence>MTPWLIKLLLVEYLIIAVVAFVEAYRGDAKAGPWCLYYVAAALISVAVLWM</sequence>
<dbReference type="EMBL" id="LAZR01009722">
    <property type="protein sequence ID" value="KKM70946.1"/>
    <property type="molecule type" value="Genomic_DNA"/>
</dbReference>
<proteinExistence type="predicted"/>
<evidence type="ECO:0000256" key="1">
    <source>
        <dbReference type="SAM" id="Phobius"/>
    </source>
</evidence>
<keyword evidence="1" id="KW-0812">Transmembrane</keyword>